<evidence type="ECO:0000313" key="3">
    <source>
        <dbReference type="Proteomes" id="UP000036513"/>
    </source>
</evidence>
<dbReference type="STRING" id="37916.MCHLDSM_02105"/>
<evidence type="ECO:0008006" key="4">
    <source>
        <dbReference type="Google" id="ProtNLM"/>
    </source>
</evidence>
<organism evidence="2 3">
    <name type="scientific">Mycolicibacterium chlorophenolicum</name>
    <dbReference type="NCBI Taxonomy" id="37916"/>
    <lineage>
        <taxon>Bacteria</taxon>
        <taxon>Bacillati</taxon>
        <taxon>Actinomycetota</taxon>
        <taxon>Actinomycetes</taxon>
        <taxon>Mycobacteriales</taxon>
        <taxon>Mycobacteriaceae</taxon>
        <taxon>Mycolicibacterium</taxon>
    </lineage>
</organism>
<name>A0A0J6W973_9MYCO</name>
<feature type="signal peptide" evidence="1">
    <location>
        <begin position="1"/>
        <end position="26"/>
    </location>
</feature>
<evidence type="ECO:0000313" key="2">
    <source>
        <dbReference type="EMBL" id="KMO78192.1"/>
    </source>
</evidence>
<protein>
    <recommendedName>
        <fullName evidence="4">Keratin associated protein</fullName>
    </recommendedName>
</protein>
<feature type="chain" id="PRO_5005283694" description="Keratin associated protein" evidence="1">
    <location>
        <begin position="27"/>
        <end position="83"/>
    </location>
</feature>
<proteinExistence type="predicted"/>
<sequence length="83" mass="8529" precursor="true">MRHPLIASLVAAGVAAAISSAPIALAADNSADCTYSGDGTSLCQSPGNAQLVTAPPDVPYQPWSYYPYGGNLIVLGGHPHHQR</sequence>
<dbReference type="PATRIC" id="fig|37916.4.peg.2024"/>
<keyword evidence="1" id="KW-0732">Signal</keyword>
<evidence type="ECO:0000256" key="1">
    <source>
        <dbReference type="SAM" id="SignalP"/>
    </source>
</evidence>
<keyword evidence="3" id="KW-1185">Reference proteome</keyword>
<reference evidence="2 3" key="1">
    <citation type="journal article" date="2015" name="Genome Biol. Evol.">
        <title>Characterization of Three Mycobacterium spp. with Potential Use in Bioremediation by Genome Sequencing and Comparative Genomics.</title>
        <authorList>
            <person name="Das S."/>
            <person name="Pettersson B.M."/>
            <person name="Behra P.R."/>
            <person name="Ramesh M."/>
            <person name="Dasgupta S."/>
            <person name="Bhattacharya A."/>
            <person name="Kirsebom L.A."/>
        </authorList>
    </citation>
    <scope>NUCLEOTIDE SEQUENCE [LARGE SCALE GENOMIC DNA]</scope>
    <source>
        <strain evidence="2 3">DSM 43826</strain>
    </source>
</reference>
<accession>A0A0J6W973</accession>
<dbReference type="AlphaFoldDB" id="A0A0J6W973"/>
<gene>
    <name evidence="2" type="ORF">MCHLDSM_02105</name>
</gene>
<dbReference type="EMBL" id="JYNL01000020">
    <property type="protein sequence ID" value="KMO78192.1"/>
    <property type="molecule type" value="Genomic_DNA"/>
</dbReference>
<dbReference type="RefSeq" id="WP_048469809.1">
    <property type="nucleotide sequence ID" value="NZ_JYNL01000020.1"/>
</dbReference>
<dbReference type="Proteomes" id="UP000036513">
    <property type="component" value="Unassembled WGS sequence"/>
</dbReference>
<comment type="caution">
    <text evidence="2">The sequence shown here is derived from an EMBL/GenBank/DDBJ whole genome shotgun (WGS) entry which is preliminary data.</text>
</comment>